<organism evidence="1">
    <name type="scientific">viral metagenome</name>
    <dbReference type="NCBI Taxonomy" id="1070528"/>
    <lineage>
        <taxon>unclassified sequences</taxon>
        <taxon>metagenomes</taxon>
        <taxon>organismal metagenomes</taxon>
    </lineage>
</organism>
<dbReference type="EMBL" id="MN740976">
    <property type="protein sequence ID" value="QHU20993.1"/>
    <property type="molecule type" value="Genomic_DNA"/>
</dbReference>
<evidence type="ECO:0000313" key="1">
    <source>
        <dbReference type="EMBL" id="QHU20993.1"/>
    </source>
</evidence>
<protein>
    <submittedName>
        <fullName evidence="1">Uncharacterized protein</fullName>
    </submittedName>
</protein>
<proteinExistence type="predicted"/>
<dbReference type="AlphaFoldDB" id="A0A6C0KUR1"/>
<accession>A0A6C0KUR1</accession>
<sequence>MTSFHGRILELRNNPDTERAGLKWLKEEDDELLEQVNNKIPIDDIAKIHKRTSISIKMRIMQHTINLINTDDNISIENACNIMNIDIDEFKKFKETKDAKNNTEKDIKKDPKNNTEKVIKKDDDKYMNLLMEIRDLLIIISKK</sequence>
<reference evidence="1" key="1">
    <citation type="journal article" date="2020" name="Nature">
        <title>Giant virus diversity and host interactions through global metagenomics.</title>
        <authorList>
            <person name="Schulz F."/>
            <person name="Roux S."/>
            <person name="Paez-Espino D."/>
            <person name="Jungbluth S."/>
            <person name="Walsh D.A."/>
            <person name="Denef V.J."/>
            <person name="McMahon K.D."/>
            <person name="Konstantinidis K.T."/>
            <person name="Eloe-Fadrosh E.A."/>
            <person name="Kyrpides N.C."/>
            <person name="Woyke T."/>
        </authorList>
    </citation>
    <scope>NUCLEOTIDE SEQUENCE</scope>
    <source>
        <strain evidence="1">GVMAG-S-3300013094-100</strain>
    </source>
</reference>
<name>A0A6C0KUR1_9ZZZZ</name>